<feature type="transmembrane region" description="Helical" evidence="7">
    <location>
        <begin position="158"/>
        <end position="177"/>
    </location>
</feature>
<organism evidence="8 9">
    <name type="scientific">Actibacterium atlanticum</name>
    <dbReference type="NCBI Taxonomy" id="1461693"/>
    <lineage>
        <taxon>Bacteria</taxon>
        <taxon>Pseudomonadati</taxon>
        <taxon>Pseudomonadota</taxon>
        <taxon>Alphaproteobacteria</taxon>
        <taxon>Rhodobacterales</taxon>
        <taxon>Roseobacteraceae</taxon>
        <taxon>Actibacterium</taxon>
    </lineage>
</organism>
<evidence type="ECO:0000256" key="5">
    <source>
        <dbReference type="ARBA" id="ARBA00023136"/>
    </source>
</evidence>
<dbReference type="GO" id="GO:0071555">
    <property type="term" value="P:cell wall organization"/>
    <property type="evidence" value="ECO:0007669"/>
    <property type="project" value="TreeGrafter"/>
</dbReference>
<dbReference type="GO" id="GO:0046872">
    <property type="term" value="F:metal ion binding"/>
    <property type="evidence" value="ECO:0007669"/>
    <property type="project" value="UniProtKB-KW"/>
</dbReference>
<evidence type="ECO:0000313" key="8">
    <source>
        <dbReference type="EMBL" id="KCV81870.1"/>
    </source>
</evidence>
<sequence>MITEFLVNALGDVWGPIRLLTSILVLASLGSLLSTAASLFLLPRLWHLATTDKGRAHAFNAEASVGKPMGVGIFMILFTLVATILFVPFDLKVYLCMLVLFAASLVGFGDDVKEGGYSELTLGVSDLFLALAASLIILYGEDQNMWLPFTDMVFEVPYWLAVAIYTPVVWLSINALNCNDGVDGLSGSLSAVTITVLGFIMYSAVGNVENAEYLLLPFKPEAAYWVIVSAILVGSILGYLWYNAPPSVALMGDAGSRPIGLFIGMCIVVVGNPTLIFFVAGLILVNGATGLVKVALIRIFRIRLLSSVRFPLHDHSRKNLNWSNSQVLIRYLLIHIGTLWFLMLLLLKVR</sequence>
<evidence type="ECO:0000313" key="9">
    <source>
        <dbReference type="Proteomes" id="UP000024836"/>
    </source>
</evidence>
<feature type="transmembrane region" description="Helical" evidence="7">
    <location>
        <begin position="20"/>
        <end position="42"/>
    </location>
</feature>
<evidence type="ECO:0000256" key="1">
    <source>
        <dbReference type="ARBA" id="ARBA00004141"/>
    </source>
</evidence>
<dbReference type="InterPro" id="IPR018480">
    <property type="entry name" value="PNAcMuramoyl-5peptid_Trfase_CS"/>
</dbReference>
<accession>A0A058ZKX3</accession>
<feature type="binding site" evidence="6">
    <location>
        <position position="253"/>
    </location>
    <ligand>
        <name>Mg(2+)</name>
        <dbReference type="ChEBI" id="CHEBI:18420"/>
    </ligand>
</feature>
<gene>
    <name evidence="8" type="ORF">ATO10_11005</name>
</gene>
<feature type="transmembrane region" description="Helical" evidence="7">
    <location>
        <begin position="327"/>
        <end position="347"/>
    </location>
</feature>
<dbReference type="GO" id="GO:0044038">
    <property type="term" value="P:cell wall macromolecule biosynthetic process"/>
    <property type="evidence" value="ECO:0007669"/>
    <property type="project" value="TreeGrafter"/>
</dbReference>
<evidence type="ECO:0000256" key="6">
    <source>
        <dbReference type="PIRSR" id="PIRSR600715-1"/>
    </source>
</evidence>
<evidence type="ECO:0000256" key="2">
    <source>
        <dbReference type="ARBA" id="ARBA00022679"/>
    </source>
</evidence>
<dbReference type="AlphaFoldDB" id="A0A058ZKX3"/>
<proteinExistence type="predicted"/>
<keyword evidence="4 7" id="KW-1133">Transmembrane helix</keyword>
<dbReference type="GO" id="GO:0016780">
    <property type="term" value="F:phosphotransferase activity, for other substituted phosphate groups"/>
    <property type="evidence" value="ECO:0007669"/>
    <property type="project" value="InterPro"/>
</dbReference>
<evidence type="ECO:0000256" key="3">
    <source>
        <dbReference type="ARBA" id="ARBA00022692"/>
    </source>
</evidence>
<dbReference type="GO" id="GO:0005886">
    <property type="term" value="C:plasma membrane"/>
    <property type="evidence" value="ECO:0007669"/>
    <property type="project" value="TreeGrafter"/>
</dbReference>
<dbReference type="PROSITE" id="PS01348">
    <property type="entry name" value="MRAY_2"/>
    <property type="match status" value="1"/>
</dbReference>
<protein>
    <submittedName>
        <fullName evidence="8">Phospho-N-acetylmuramoyl-pentapeptide-transferase</fullName>
    </submittedName>
</protein>
<keyword evidence="5 7" id="KW-0472">Membrane</keyword>
<comment type="cofactor">
    <cofactor evidence="6">
        <name>Mg(2+)</name>
        <dbReference type="ChEBI" id="CHEBI:18420"/>
    </cofactor>
</comment>
<dbReference type="InterPro" id="IPR000715">
    <property type="entry name" value="Glycosyl_transferase_4"/>
</dbReference>
<keyword evidence="6" id="KW-0460">Magnesium</keyword>
<feature type="transmembrane region" description="Helical" evidence="7">
    <location>
        <begin position="120"/>
        <end position="138"/>
    </location>
</feature>
<feature type="transmembrane region" description="Helical" evidence="7">
    <location>
        <begin position="184"/>
        <end position="202"/>
    </location>
</feature>
<feature type="transmembrane region" description="Helical" evidence="7">
    <location>
        <begin position="91"/>
        <end position="108"/>
    </location>
</feature>
<comment type="subcellular location">
    <subcellularLocation>
        <location evidence="1">Membrane</location>
        <topology evidence="1">Multi-pass membrane protein</topology>
    </subcellularLocation>
</comment>
<dbReference type="STRING" id="1461693.ATO10_11005"/>
<dbReference type="PATRIC" id="fig|1461693.3.peg.2229"/>
<dbReference type="Proteomes" id="UP000024836">
    <property type="component" value="Unassembled WGS sequence"/>
</dbReference>
<comment type="caution">
    <text evidence="8">The sequence shown here is derived from an EMBL/GenBank/DDBJ whole genome shotgun (WGS) entry which is preliminary data.</text>
</comment>
<name>A0A058ZKX3_9RHOB</name>
<keyword evidence="2 8" id="KW-0808">Transferase</keyword>
<dbReference type="RefSeq" id="WP_035251391.1">
    <property type="nucleotide sequence ID" value="NZ_AQQY01000006.1"/>
</dbReference>
<reference evidence="8 9" key="1">
    <citation type="submission" date="2013-04" db="EMBL/GenBank/DDBJ databases">
        <title>Shimia sp. 22II-S11-Z10 Genome Sequencing.</title>
        <authorList>
            <person name="Lai Q."/>
            <person name="Li G."/>
            <person name="Shao Z."/>
        </authorList>
    </citation>
    <scope>NUCLEOTIDE SEQUENCE [LARGE SCALE GENOMIC DNA]</scope>
    <source>
        <strain evidence="9">22II-S11-Z10</strain>
    </source>
</reference>
<evidence type="ECO:0000256" key="4">
    <source>
        <dbReference type="ARBA" id="ARBA00022989"/>
    </source>
</evidence>
<feature type="transmembrane region" description="Helical" evidence="7">
    <location>
        <begin position="222"/>
        <end position="242"/>
    </location>
</feature>
<keyword evidence="3 7" id="KW-0812">Transmembrane</keyword>
<dbReference type="eggNOG" id="COG0472">
    <property type="taxonomic scope" value="Bacteria"/>
</dbReference>
<evidence type="ECO:0000256" key="7">
    <source>
        <dbReference type="SAM" id="Phobius"/>
    </source>
</evidence>
<keyword evidence="9" id="KW-1185">Reference proteome</keyword>
<dbReference type="EMBL" id="AQQY01000006">
    <property type="protein sequence ID" value="KCV81870.1"/>
    <property type="molecule type" value="Genomic_DNA"/>
</dbReference>
<dbReference type="PANTHER" id="PTHR22926:SF5">
    <property type="entry name" value="PHOSPHO-N-ACETYLMURAMOYL-PENTAPEPTIDE-TRANSFERASE HOMOLOG"/>
    <property type="match status" value="1"/>
</dbReference>
<dbReference type="PANTHER" id="PTHR22926">
    <property type="entry name" value="PHOSPHO-N-ACETYLMURAMOYL-PENTAPEPTIDE-TRANSFERASE"/>
    <property type="match status" value="1"/>
</dbReference>
<keyword evidence="6" id="KW-0479">Metal-binding</keyword>
<feature type="binding site" evidence="6">
    <location>
        <position position="177"/>
    </location>
    <ligand>
        <name>Mg(2+)</name>
        <dbReference type="ChEBI" id="CHEBI:18420"/>
    </ligand>
</feature>
<dbReference type="OrthoDB" id="9805475at2"/>
<dbReference type="Pfam" id="PF00953">
    <property type="entry name" value="Glycos_transf_4"/>
    <property type="match status" value="1"/>
</dbReference>
<feature type="transmembrane region" description="Helical" evidence="7">
    <location>
        <begin position="63"/>
        <end position="85"/>
    </location>
</feature>